<dbReference type="Proteomes" id="UP000694865">
    <property type="component" value="Unplaced"/>
</dbReference>
<dbReference type="PROSITE" id="PS50041">
    <property type="entry name" value="C_TYPE_LECTIN_2"/>
    <property type="match status" value="1"/>
</dbReference>
<dbReference type="InterPro" id="IPR050111">
    <property type="entry name" value="C-type_lectin/snaclec_domain"/>
</dbReference>
<dbReference type="Gene3D" id="3.10.100.10">
    <property type="entry name" value="Mannose-Binding Protein A, subunit A"/>
    <property type="match status" value="2"/>
</dbReference>
<keyword evidence="2" id="KW-1185">Reference proteome</keyword>
<feature type="domain" description="C-type lectin" evidence="1">
    <location>
        <begin position="85"/>
        <end position="202"/>
    </location>
</feature>
<proteinExistence type="predicted"/>
<accession>A0ABM0M775</accession>
<sequence>MIGEEPIRRLVTNQLSKANLDVVGNQSYDWLLTNAEQATPPNCAVRSGKPLSILFVISRAVESDSHQEVNSLLTEETCYDNWIEYGDYCFKAYSRVYEEKLNWYGARSFCRGMGADLASFHSQAEEQQVIQQTNKYYETYWYGLNDIDQEGTYQWSDGSTVTYTNWVYGSPPYDYDGTSDCVSYYWQTYNSYYNGWDTQNCDLAKNSWVCKVAKGVELTTPTPPPPPNYCHEDNTGTDWLEYNGMCYYYSDLSGTDESSWTEAREFCNSQGGELASIHSDNETDWMSAQV</sequence>
<gene>
    <name evidence="3" type="primary">LOC102803608</name>
</gene>
<dbReference type="CDD" id="cd00037">
    <property type="entry name" value="CLECT"/>
    <property type="match status" value="1"/>
</dbReference>
<name>A0ABM0M775_SACKO</name>
<dbReference type="SUPFAM" id="SSF56436">
    <property type="entry name" value="C-type lectin-like"/>
    <property type="match status" value="2"/>
</dbReference>
<reference evidence="3" key="1">
    <citation type="submission" date="2025-08" db="UniProtKB">
        <authorList>
            <consortium name="RefSeq"/>
        </authorList>
    </citation>
    <scope>IDENTIFICATION</scope>
    <source>
        <tissue evidence="3">Testes</tissue>
    </source>
</reference>
<dbReference type="InterPro" id="IPR016186">
    <property type="entry name" value="C-type_lectin-like/link_sf"/>
</dbReference>
<dbReference type="RefSeq" id="XP_006815866.1">
    <property type="nucleotide sequence ID" value="XM_006815803.1"/>
</dbReference>
<dbReference type="Pfam" id="PF00059">
    <property type="entry name" value="Lectin_C"/>
    <property type="match status" value="1"/>
</dbReference>
<organism evidence="2 3">
    <name type="scientific">Saccoglossus kowalevskii</name>
    <name type="common">Acorn worm</name>
    <dbReference type="NCBI Taxonomy" id="10224"/>
    <lineage>
        <taxon>Eukaryota</taxon>
        <taxon>Metazoa</taxon>
        <taxon>Hemichordata</taxon>
        <taxon>Enteropneusta</taxon>
        <taxon>Harrimaniidae</taxon>
        <taxon>Saccoglossus</taxon>
    </lineage>
</organism>
<protein>
    <submittedName>
        <fullName evidence="3">Macrophage mannose receptor 1-like</fullName>
    </submittedName>
</protein>
<dbReference type="GeneID" id="102803608"/>
<dbReference type="InterPro" id="IPR001304">
    <property type="entry name" value="C-type_lectin-like"/>
</dbReference>
<evidence type="ECO:0000313" key="2">
    <source>
        <dbReference type="Proteomes" id="UP000694865"/>
    </source>
</evidence>
<dbReference type="PANTHER" id="PTHR22803">
    <property type="entry name" value="MANNOSE, PHOSPHOLIPASE, LECTIN RECEPTOR RELATED"/>
    <property type="match status" value="1"/>
</dbReference>
<evidence type="ECO:0000313" key="3">
    <source>
        <dbReference type="RefSeq" id="XP_006815866.1"/>
    </source>
</evidence>
<dbReference type="SMART" id="SM00034">
    <property type="entry name" value="CLECT"/>
    <property type="match status" value="1"/>
</dbReference>
<dbReference type="InterPro" id="IPR016187">
    <property type="entry name" value="CTDL_fold"/>
</dbReference>
<evidence type="ECO:0000259" key="1">
    <source>
        <dbReference type="PROSITE" id="PS50041"/>
    </source>
</evidence>